<reference evidence="15 16" key="1">
    <citation type="journal article" date="2020" name="Nature">
        <title>Bacterial chemolithoautotrophy via manganese oxidation.</title>
        <authorList>
            <person name="Yu H."/>
            <person name="Leadbetter J.R."/>
        </authorList>
    </citation>
    <scope>NUCLEOTIDE SEQUENCE [LARGE SCALE GENOMIC DNA]</scope>
    <source>
        <strain evidence="15 16">Mn-1</strain>
    </source>
</reference>
<evidence type="ECO:0000313" key="16">
    <source>
        <dbReference type="Proteomes" id="UP000534783"/>
    </source>
</evidence>
<keyword evidence="8 13" id="KW-0269">Exonuclease</keyword>
<comment type="cofactor">
    <cofactor evidence="13">
        <name>iron-sulfur cluster</name>
        <dbReference type="ChEBI" id="CHEBI:30408"/>
    </cofactor>
</comment>
<evidence type="ECO:0000256" key="6">
    <source>
        <dbReference type="ARBA" id="ARBA00022723"/>
    </source>
</evidence>
<proteinExistence type="inferred from homology"/>
<evidence type="ECO:0000256" key="2">
    <source>
        <dbReference type="ARBA" id="ARBA00009189"/>
    </source>
</evidence>
<keyword evidence="5 13" id="KW-0540">Nuclease</keyword>
<keyword evidence="10 13" id="KW-0411">Iron-sulfur</keyword>
<keyword evidence="6 13" id="KW-0479">Metal-binding</keyword>
<dbReference type="Proteomes" id="UP000534783">
    <property type="component" value="Unassembled WGS sequence"/>
</dbReference>
<comment type="cofactor">
    <cofactor evidence="1">
        <name>[4Fe-4S] cluster</name>
        <dbReference type="ChEBI" id="CHEBI:49883"/>
    </cofactor>
</comment>
<dbReference type="AlphaFoldDB" id="A0A7X6DUI9"/>
<dbReference type="PANTHER" id="PTHR36531:SF6">
    <property type="entry name" value="DNA REPLICATION ATP-DEPENDENT HELICASE_NUCLEASE DNA2"/>
    <property type="match status" value="1"/>
</dbReference>
<dbReference type="InterPro" id="IPR011604">
    <property type="entry name" value="PDDEXK-like_dom_sf"/>
</dbReference>
<dbReference type="GO" id="GO:0004527">
    <property type="term" value="F:exonuclease activity"/>
    <property type="evidence" value="ECO:0007669"/>
    <property type="project" value="UniProtKB-KW"/>
</dbReference>
<accession>A0A7X6DUI9</accession>
<dbReference type="GO" id="GO:0046872">
    <property type="term" value="F:metal ion binding"/>
    <property type="evidence" value="ECO:0007669"/>
    <property type="project" value="UniProtKB-KW"/>
</dbReference>
<name>A0A7X6DUI9_9BACT</name>
<dbReference type="EC" id="3.1.12.1" evidence="3 13"/>
<comment type="cofactor">
    <cofactor evidence="13">
        <name>Mg(2+)</name>
        <dbReference type="ChEBI" id="CHEBI:18420"/>
    </cofactor>
    <cofactor evidence="13">
        <name>Mn(2+)</name>
        <dbReference type="ChEBI" id="CHEBI:29035"/>
    </cofactor>
    <text evidence="13">Mg(2+) or Mn(2+) required for ssDNA cleavage activity.</text>
</comment>
<comment type="caution">
    <text evidence="15">The sequence shown here is derived from an EMBL/GenBank/DDBJ whole genome shotgun (WGS) entry which is preliminary data.</text>
</comment>
<evidence type="ECO:0000256" key="7">
    <source>
        <dbReference type="ARBA" id="ARBA00022801"/>
    </source>
</evidence>
<comment type="similarity">
    <text evidence="2 13">Belongs to the CRISPR-associated exonuclease Cas4 family.</text>
</comment>
<evidence type="ECO:0000256" key="12">
    <source>
        <dbReference type="ARBA" id="ARBA00023211"/>
    </source>
</evidence>
<evidence type="ECO:0000256" key="13">
    <source>
        <dbReference type="RuleBase" id="RU365022"/>
    </source>
</evidence>
<evidence type="ECO:0000313" key="15">
    <source>
        <dbReference type="EMBL" id="NKE73670.1"/>
    </source>
</evidence>
<keyword evidence="7 13" id="KW-0378">Hydrolase</keyword>
<evidence type="ECO:0000256" key="10">
    <source>
        <dbReference type="ARBA" id="ARBA00023014"/>
    </source>
</evidence>
<dbReference type="InterPro" id="IPR051827">
    <property type="entry name" value="Cas4_exonuclease"/>
</dbReference>
<evidence type="ECO:0000256" key="8">
    <source>
        <dbReference type="ARBA" id="ARBA00022839"/>
    </source>
</evidence>
<keyword evidence="12 13" id="KW-0464">Manganese</keyword>
<gene>
    <name evidence="15" type="primary">cas4</name>
    <name evidence="15" type="ORF">MNODULE_23220</name>
</gene>
<organism evidence="15 16">
    <name type="scientific">Candidatus Manganitrophus noduliformans</name>
    <dbReference type="NCBI Taxonomy" id="2606439"/>
    <lineage>
        <taxon>Bacteria</taxon>
        <taxon>Pseudomonadati</taxon>
        <taxon>Nitrospirota</taxon>
        <taxon>Nitrospiria</taxon>
        <taxon>Candidatus Troglogloeales</taxon>
        <taxon>Candidatus Manganitrophaceae</taxon>
        <taxon>Candidatus Manganitrophus</taxon>
    </lineage>
</organism>
<evidence type="ECO:0000259" key="14">
    <source>
        <dbReference type="Pfam" id="PF01930"/>
    </source>
</evidence>
<protein>
    <recommendedName>
        <fullName evidence="4 13">CRISPR-associated exonuclease Cas4</fullName>
        <ecNumber evidence="3 13">3.1.12.1</ecNumber>
    </recommendedName>
</protein>
<feature type="domain" description="DUF83" evidence="14">
    <location>
        <begin position="14"/>
        <end position="199"/>
    </location>
</feature>
<keyword evidence="11 13" id="KW-0051">Antiviral defense</keyword>
<keyword evidence="16" id="KW-1185">Reference proteome</keyword>
<evidence type="ECO:0000256" key="11">
    <source>
        <dbReference type="ARBA" id="ARBA00023118"/>
    </source>
</evidence>
<dbReference type="PANTHER" id="PTHR36531">
    <property type="entry name" value="CRISPR-ASSOCIATED EXONUCLEASE CAS4"/>
    <property type="match status" value="1"/>
</dbReference>
<sequence>MNVAETQGVYITPSEVIEYLYCPRFIYFMNCLEISQHEDQRYKVLKGREVHEERKRNNPDYVRKKLGCASREMDVYLASDRYHLKGKVDEVLYLSDGTLAPLDYKYTEYKEGVYRTHRYQSILYALLIQDTYQREVKRGYVCYIRSNSLIKEIPYTEKDFQSAQAAIEEILRITQRGYFPKRTPHRVRCVDCCYRNICVQ</sequence>
<dbReference type="InterPro" id="IPR022765">
    <property type="entry name" value="Dna2/Cas4_DUF83"/>
</dbReference>
<dbReference type="InterPro" id="IPR013343">
    <property type="entry name" value="CRISPR-assoc_prot_Cas4"/>
</dbReference>
<dbReference type="EMBL" id="VTOW01000009">
    <property type="protein sequence ID" value="NKE73670.1"/>
    <property type="molecule type" value="Genomic_DNA"/>
</dbReference>
<dbReference type="NCBIfam" id="TIGR00372">
    <property type="entry name" value="cas4"/>
    <property type="match status" value="1"/>
</dbReference>
<evidence type="ECO:0000256" key="1">
    <source>
        <dbReference type="ARBA" id="ARBA00001966"/>
    </source>
</evidence>
<keyword evidence="9 13" id="KW-0408">Iron</keyword>
<dbReference type="Pfam" id="PF01930">
    <property type="entry name" value="Cas_Cas4"/>
    <property type="match status" value="1"/>
</dbReference>
<evidence type="ECO:0000256" key="9">
    <source>
        <dbReference type="ARBA" id="ARBA00023004"/>
    </source>
</evidence>
<dbReference type="RefSeq" id="WP_168063630.1">
    <property type="nucleotide sequence ID" value="NZ_VTOW01000009.1"/>
</dbReference>
<comment type="function">
    <text evidence="13">CRISPR (clustered regularly interspaced short palindromic repeat) is an adaptive immune system that provides protection against mobile genetic elements (viruses, transposable elements and conjugative plasmids). CRISPR clusters contain sequences complementary to antecedent mobile elements and target invading nucleic acids. CRISPR clusters are transcribed and processed into CRISPR RNA (crRNA).</text>
</comment>
<dbReference type="Gene3D" id="3.90.320.10">
    <property type="match status" value="1"/>
</dbReference>
<evidence type="ECO:0000256" key="3">
    <source>
        <dbReference type="ARBA" id="ARBA00012768"/>
    </source>
</evidence>
<dbReference type="GO" id="GO:0051607">
    <property type="term" value="P:defense response to virus"/>
    <property type="evidence" value="ECO:0007669"/>
    <property type="project" value="UniProtKB-KW"/>
</dbReference>
<evidence type="ECO:0000256" key="4">
    <source>
        <dbReference type="ARBA" id="ARBA00020049"/>
    </source>
</evidence>
<evidence type="ECO:0000256" key="5">
    <source>
        <dbReference type="ARBA" id="ARBA00022722"/>
    </source>
</evidence>
<dbReference type="GO" id="GO:0051536">
    <property type="term" value="F:iron-sulfur cluster binding"/>
    <property type="evidence" value="ECO:0007669"/>
    <property type="project" value="UniProtKB-KW"/>
</dbReference>